<dbReference type="Proteomes" id="UP000499080">
    <property type="component" value="Unassembled WGS sequence"/>
</dbReference>
<comment type="caution">
    <text evidence="1">The sequence shown here is derived from an EMBL/GenBank/DDBJ whole genome shotgun (WGS) entry which is preliminary data.</text>
</comment>
<name>A0A4Y2FCW3_ARAVE</name>
<gene>
    <name evidence="1" type="ORF">AVEN_119753_1</name>
</gene>
<accession>A0A4Y2FCW3</accession>
<evidence type="ECO:0000313" key="1">
    <source>
        <dbReference type="EMBL" id="GBM39051.1"/>
    </source>
</evidence>
<keyword evidence="2" id="KW-1185">Reference proteome</keyword>
<sequence>MTSALLDPNPGFANDDKYYYIFIKTKGTSPRLPKHPGKQLKDQPPQQIVRHCGSCIIAPITSGSCSKPPFYRGTTRYRKWDQRATPPLLCHRVDESLLTYTAASPPRTHCVPPMGLHNHKVQSKRVLLITRTRLSNFHIAAFRDL</sequence>
<reference evidence="1 2" key="1">
    <citation type="journal article" date="2019" name="Sci. Rep.">
        <title>Orb-weaving spider Araneus ventricosus genome elucidates the spidroin gene catalogue.</title>
        <authorList>
            <person name="Kono N."/>
            <person name="Nakamura H."/>
            <person name="Ohtoshi R."/>
            <person name="Moran D.A.P."/>
            <person name="Shinohara A."/>
            <person name="Yoshida Y."/>
            <person name="Fujiwara M."/>
            <person name="Mori M."/>
            <person name="Tomita M."/>
            <person name="Arakawa K."/>
        </authorList>
    </citation>
    <scope>NUCLEOTIDE SEQUENCE [LARGE SCALE GENOMIC DNA]</scope>
</reference>
<proteinExistence type="predicted"/>
<dbReference type="AlphaFoldDB" id="A0A4Y2FCW3"/>
<evidence type="ECO:0000313" key="2">
    <source>
        <dbReference type="Proteomes" id="UP000499080"/>
    </source>
</evidence>
<dbReference type="EMBL" id="BGPR01000883">
    <property type="protein sequence ID" value="GBM39051.1"/>
    <property type="molecule type" value="Genomic_DNA"/>
</dbReference>
<organism evidence="1 2">
    <name type="scientific">Araneus ventricosus</name>
    <name type="common">Orbweaver spider</name>
    <name type="synonym">Epeira ventricosa</name>
    <dbReference type="NCBI Taxonomy" id="182803"/>
    <lineage>
        <taxon>Eukaryota</taxon>
        <taxon>Metazoa</taxon>
        <taxon>Ecdysozoa</taxon>
        <taxon>Arthropoda</taxon>
        <taxon>Chelicerata</taxon>
        <taxon>Arachnida</taxon>
        <taxon>Araneae</taxon>
        <taxon>Araneomorphae</taxon>
        <taxon>Entelegynae</taxon>
        <taxon>Araneoidea</taxon>
        <taxon>Araneidae</taxon>
        <taxon>Araneus</taxon>
    </lineage>
</organism>
<protein>
    <submittedName>
        <fullName evidence="1">Uncharacterized protein</fullName>
    </submittedName>
</protein>